<dbReference type="Proteomes" id="UP000663918">
    <property type="component" value="Chromosome"/>
</dbReference>
<evidence type="ECO:0000256" key="11">
    <source>
        <dbReference type="ARBA" id="ARBA00033056"/>
    </source>
</evidence>
<dbReference type="InterPro" id="IPR020084">
    <property type="entry name" value="NUDIX_hydrolase_CS"/>
</dbReference>
<dbReference type="PANTHER" id="PTHR11839">
    <property type="entry name" value="UDP/ADP-SUGAR PYROPHOSPHATASE"/>
    <property type="match status" value="1"/>
</dbReference>
<dbReference type="InterPro" id="IPR004385">
    <property type="entry name" value="NDP_pyrophosphatase"/>
</dbReference>
<evidence type="ECO:0000313" key="16">
    <source>
        <dbReference type="EMBL" id="QTC90150.1"/>
    </source>
</evidence>
<feature type="domain" description="Nudix hydrolase" evidence="15">
    <location>
        <begin position="36"/>
        <end position="178"/>
    </location>
</feature>
<dbReference type="PROSITE" id="PS51462">
    <property type="entry name" value="NUDIX"/>
    <property type="match status" value="1"/>
</dbReference>
<evidence type="ECO:0000256" key="8">
    <source>
        <dbReference type="ARBA" id="ARBA00025164"/>
    </source>
</evidence>
<evidence type="ECO:0000256" key="10">
    <source>
        <dbReference type="ARBA" id="ARBA00030308"/>
    </source>
</evidence>
<protein>
    <recommendedName>
        <fullName evidence="4">ADP-ribose pyrophosphatase</fullName>
        <ecNumber evidence="3">3.6.1.13</ecNumber>
    </recommendedName>
    <alternativeName>
        <fullName evidence="9">ADP-ribose diphosphatase</fullName>
    </alternativeName>
    <alternativeName>
        <fullName evidence="11">ADP-ribose phosphohydrolase</fullName>
    </alternativeName>
    <alternativeName>
        <fullName evidence="10">Adenosine diphosphoribose pyrophosphatase</fullName>
    </alternativeName>
</protein>
<dbReference type="PANTHER" id="PTHR11839:SF5">
    <property type="entry name" value="ADP-RIBOSE PYROPHOSPHATASE"/>
    <property type="match status" value="1"/>
</dbReference>
<dbReference type="GO" id="GO:0046872">
    <property type="term" value="F:metal ion binding"/>
    <property type="evidence" value="ECO:0007669"/>
    <property type="project" value="UniProtKB-KW"/>
</dbReference>
<keyword evidence="6 16" id="KW-0378">Hydrolase</keyword>
<keyword evidence="17" id="KW-1185">Reference proteome</keyword>
<dbReference type="RefSeq" id="WP_207868568.1">
    <property type="nucleotide sequence ID" value="NZ_CP062222.1"/>
</dbReference>
<comment type="catalytic activity">
    <reaction evidence="12">
        <text>ADP-D-ribose + H2O = D-ribose 5-phosphate + AMP + 2 H(+)</text>
        <dbReference type="Rhea" id="RHEA:10412"/>
        <dbReference type="ChEBI" id="CHEBI:15377"/>
        <dbReference type="ChEBI" id="CHEBI:15378"/>
        <dbReference type="ChEBI" id="CHEBI:57967"/>
        <dbReference type="ChEBI" id="CHEBI:78346"/>
        <dbReference type="ChEBI" id="CHEBI:456215"/>
        <dbReference type="EC" id="3.6.1.13"/>
    </reaction>
</comment>
<evidence type="ECO:0000256" key="7">
    <source>
        <dbReference type="ARBA" id="ARBA00022842"/>
    </source>
</evidence>
<dbReference type="EC" id="3.6.1.13" evidence="3"/>
<dbReference type="GO" id="GO:0005829">
    <property type="term" value="C:cytosol"/>
    <property type="evidence" value="ECO:0007669"/>
    <property type="project" value="TreeGrafter"/>
</dbReference>
<dbReference type="KEGG" id="bgoe:IFJ75_12760"/>
<keyword evidence="7 13" id="KW-0460">Magnesium</keyword>
<evidence type="ECO:0000313" key="17">
    <source>
        <dbReference type="Proteomes" id="UP000663918"/>
    </source>
</evidence>
<dbReference type="PROSITE" id="PS00893">
    <property type="entry name" value="NUDIX_BOX"/>
    <property type="match status" value="1"/>
</dbReference>
<sequence length="188" mass="20332">MGRLISKTPLYRGRSILYQAEIELDSGVVVQREIEAHGQVVAVLTYDPERRTALLVRQMRGGPLVDGAADGHLLEVIAGMIDAGESEETAARREAMEEVGITLGALDRIGAAWSSPGVSTERMTLYLGAFSTSDRTASGGGLADENEEIEAVEIPLSDLARLQDEDALQDLKTLALLSALRLRRPELF</sequence>
<feature type="binding site" evidence="13">
    <location>
        <position position="147"/>
    </location>
    <ligand>
        <name>Mg(2+)</name>
        <dbReference type="ChEBI" id="CHEBI:18420"/>
        <label>1</label>
    </ligand>
</feature>
<dbReference type="SUPFAM" id="SSF55811">
    <property type="entry name" value="Nudix"/>
    <property type="match status" value="1"/>
</dbReference>
<dbReference type="InterPro" id="IPR000086">
    <property type="entry name" value="NUDIX_hydrolase_dom"/>
</dbReference>
<accession>A0A975C1N2</accession>
<evidence type="ECO:0000256" key="1">
    <source>
        <dbReference type="ARBA" id="ARBA00001946"/>
    </source>
</evidence>
<dbReference type="GO" id="GO:0006753">
    <property type="term" value="P:nucleoside phosphate metabolic process"/>
    <property type="evidence" value="ECO:0007669"/>
    <property type="project" value="TreeGrafter"/>
</dbReference>
<comment type="similarity">
    <text evidence="2">Belongs to the Nudix hydrolase family. NudF subfamily.</text>
</comment>
<evidence type="ECO:0000256" key="2">
    <source>
        <dbReference type="ARBA" id="ARBA00007482"/>
    </source>
</evidence>
<dbReference type="Pfam" id="PF00293">
    <property type="entry name" value="NUDIX"/>
    <property type="match status" value="1"/>
</dbReference>
<proteinExistence type="inferred from homology"/>
<comment type="cofactor">
    <cofactor evidence="1 13">
        <name>Mg(2+)</name>
        <dbReference type="ChEBI" id="CHEBI:18420"/>
    </cofactor>
</comment>
<feature type="short sequence motif" description="Nudix box" evidence="14">
    <location>
        <begin position="79"/>
        <end position="101"/>
    </location>
</feature>
<dbReference type="GO" id="GO:0047631">
    <property type="term" value="F:ADP-ribose diphosphatase activity"/>
    <property type="evidence" value="ECO:0007669"/>
    <property type="project" value="UniProtKB-EC"/>
</dbReference>
<dbReference type="GO" id="GO:0019144">
    <property type="term" value="F:ADP-sugar diphosphatase activity"/>
    <property type="evidence" value="ECO:0007669"/>
    <property type="project" value="TreeGrafter"/>
</dbReference>
<evidence type="ECO:0000256" key="4">
    <source>
        <dbReference type="ARBA" id="ARBA00013297"/>
    </source>
</evidence>
<dbReference type="Gene3D" id="3.90.79.10">
    <property type="entry name" value="Nucleoside Triphosphate Pyrophosphohydrolase"/>
    <property type="match status" value="1"/>
</dbReference>
<evidence type="ECO:0000256" key="13">
    <source>
        <dbReference type="PIRSR" id="PIRSR604385-2"/>
    </source>
</evidence>
<dbReference type="NCBIfam" id="TIGR00052">
    <property type="entry name" value="nudix-type nucleoside diphosphatase, YffH/AdpP family"/>
    <property type="match status" value="1"/>
</dbReference>
<evidence type="ECO:0000256" key="9">
    <source>
        <dbReference type="ARBA" id="ARBA00030162"/>
    </source>
</evidence>
<comment type="function">
    <text evidence="8">Acts on ADP-mannose and ADP-glucose as well as ADP-ribose. Prevents glycogen biosynthesis. The reaction catalyzed by this enzyme is a limiting step of the gluconeogenic process.</text>
</comment>
<dbReference type="InterPro" id="IPR015797">
    <property type="entry name" value="NUDIX_hydrolase-like_dom_sf"/>
</dbReference>
<feature type="binding site" evidence="13">
    <location>
        <position position="94"/>
    </location>
    <ligand>
        <name>Mg(2+)</name>
        <dbReference type="ChEBI" id="CHEBI:18420"/>
        <label>1</label>
    </ligand>
</feature>
<keyword evidence="5 13" id="KW-0479">Metal-binding</keyword>
<name>A0A975C1N2_9CAUL</name>
<dbReference type="EMBL" id="CP062222">
    <property type="protein sequence ID" value="QTC90150.1"/>
    <property type="molecule type" value="Genomic_DNA"/>
</dbReference>
<evidence type="ECO:0000256" key="6">
    <source>
        <dbReference type="ARBA" id="ARBA00022801"/>
    </source>
</evidence>
<evidence type="ECO:0000256" key="5">
    <source>
        <dbReference type="ARBA" id="ARBA00022723"/>
    </source>
</evidence>
<feature type="binding site" evidence="13">
    <location>
        <position position="98"/>
    </location>
    <ligand>
        <name>Mg(2+)</name>
        <dbReference type="ChEBI" id="CHEBI:18420"/>
        <label>1</label>
    </ligand>
</feature>
<reference evidence="16" key="1">
    <citation type="submission" date="2020-09" db="EMBL/GenBank/DDBJ databases">
        <title>Brevundimonas sp. LVF2 isolated from a puddle in Goettingen, Germany.</title>
        <authorList>
            <person name="Friedrich I."/>
            <person name="Klassen A."/>
            <person name="Hannes N."/>
            <person name="Schneider D."/>
            <person name="Hertel R."/>
            <person name="Daniel R."/>
        </authorList>
    </citation>
    <scope>NUCLEOTIDE SEQUENCE</scope>
    <source>
        <strain evidence="16">LVF2</strain>
    </source>
</reference>
<dbReference type="GO" id="GO:0019693">
    <property type="term" value="P:ribose phosphate metabolic process"/>
    <property type="evidence" value="ECO:0007669"/>
    <property type="project" value="TreeGrafter"/>
</dbReference>
<organism evidence="16 17">
    <name type="scientific">Brevundimonas goettingensis</name>
    <dbReference type="NCBI Taxonomy" id="2774190"/>
    <lineage>
        <taxon>Bacteria</taxon>
        <taxon>Pseudomonadati</taxon>
        <taxon>Pseudomonadota</taxon>
        <taxon>Alphaproteobacteria</taxon>
        <taxon>Caulobacterales</taxon>
        <taxon>Caulobacteraceae</taxon>
        <taxon>Brevundimonas</taxon>
    </lineage>
</organism>
<evidence type="ECO:0000259" key="15">
    <source>
        <dbReference type="PROSITE" id="PS51462"/>
    </source>
</evidence>
<gene>
    <name evidence="16" type="ORF">IFJ75_12760</name>
</gene>
<feature type="binding site" evidence="13">
    <location>
        <position position="78"/>
    </location>
    <ligand>
        <name>Mg(2+)</name>
        <dbReference type="ChEBI" id="CHEBI:18420"/>
        <label>1</label>
    </ligand>
</feature>
<evidence type="ECO:0000256" key="12">
    <source>
        <dbReference type="ARBA" id="ARBA00049546"/>
    </source>
</evidence>
<evidence type="ECO:0000256" key="3">
    <source>
        <dbReference type="ARBA" id="ARBA00012453"/>
    </source>
</evidence>
<dbReference type="AlphaFoldDB" id="A0A975C1N2"/>
<evidence type="ECO:0000256" key="14">
    <source>
        <dbReference type="PIRSR" id="PIRSR604385-3"/>
    </source>
</evidence>